<dbReference type="Proteomes" id="UP000828390">
    <property type="component" value="Unassembled WGS sequence"/>
</dbReference>
<sequence length="63" mass="7076">MLNNKIWLDKRTNNEDITAFPRHLAIVCLSHTTTLNSCDSTVIPGDKQLFRKVSGNLICCFPA</sequence>
<reference evidence="1" key="1">
    <citation type="journal article" date="2019" name="bioRxiv">
        <title>The Genome of the Zebra Mussel, Dreissena polymorpha: A Resource for Invasive Species Research.</title>
        <authorList>
            <person name="McCartney M.A."/>
            <person name="Auch B."/>
            <person name="Kono T."/>
            <person name="Mallez S."/>
            <person name="Zhang Y."/>
            <person name="Obille A."/>
            <person name="Becker A."/>
            <person name="Abrahante J.E."/>
            <person name="Garbe J."/>
            <person name="Badalamenti J.P."/>
            <person name="Herman A."/>
            <person name="Mangelson H."/>
            <person name="Liachko I."/>
            <person name="Sullivan S."/>
            <person name="Sone E.D."/>
            <person name="Koren S."/>
            <person name="Silverstein K.A.T."/>
            <person name="Beckman K.B."/>
            <person name="Gohl D.M."/>
        </authorList>
    </citation>
    <scope>NUCLEOTIDE SEQUENCE</scope>
    <source>
        <strain evidence="1">Duluth1</strain>
        <tissue evidence="1">Whole animal</tissue>
    </source>
</reference>
<protein>
    <submittedName>
        <fullName evidence="1">Uncharacterized protein</fullName>
    </submittedName>
</protein>
<comment type="caution">
    <text evidence="1">The sequence shown here is derived from an EMBL/GenBank/DDBJ whole genome shotgun (WGS) entry which is preliminary data.</text>
</comment>
<accession>A0A9D4K301</accession>
<evidence type="ECO:0000313" key="1">
    <source>
        <dbReference type="EMBL" id="KAH3831847.1"/>
    </source>
</evidence>
<dbReference type="AlphaFoldDB" id="A0A9D4K301"/>
<evidence type="ECO:0000313" key="2">
    <source>
        <dbReference type="Proteomes" id="UP000828390"/>
    </source>
</evidence>
<dbReference type="EMBL" id="JAIWYP010000004">
    <property type="protein sequence ID" value="KAH3831847.1"/>
    <property type="molecule type" value="Genomic_DNA"/>
</dbReference>
<keyword evidence="2" id="KW-1185">Reference proteome</keyword>
<organism evidence="1 2">
    <name type="scientific">Dreissena polymorpha</name>
    <name type="common">Zebra mussel</name>
    <name type="synonym">Mytilus polymorpha</name>
    <dbReference type="NCBI Taxonomy" id="45954"/>
    <lineage>
        <taxon>Eukaryota</taxon>
        <taxon>Metazoa</taxon>
        <taxon>Spiralia</taxon>
        <taxon>Lophotrochozoa</taxon>
        <taxon>Mollusca</taxon>
        <taxon>Bivalvia</taxon>
        <taxon>Autobranchia</taxon>
        <taxon>Heteroconchia</taxon>
        <taxon>Euheterodonta</taxon>
        <taxon>Imparidentia</taxon>
        <taxon>Neoheterodontei</taxon>
        <taxon>Myida</taxon>
        <taxon>Dreissenoidea</taxon>
        <taxon>Dreissenidae</taxon>
        <taxon>Dreissena</taxon>
    </lineage>
</organism>
<gene>
    <name evidence="1" type="ORF">DPMN_105119</name>
</gene>
<reference evidence="1" key="2">
    <citation type="submission" date="2020-11" db="EMBL/GenBank/DDBJ databases">
        <authorList>
            <person name="McCartney M.A."/>
            <person name="Auch B."/>
            <person name="Kono T."/>
            <person name="Mallez S."/>
            <person name="Becker A."/>
            <person name="Gohl D.M."/>
            <person name="Silverstein K.A.T."/>
            <person name="Koren S."/>
            <person name="Bechman K.B."/>
            <person name="Herman A."/>
            <person name="Abrahante J.E."/>
            <person name="Garbe J."/>
        </authorList>
    </citation>
    <scope>NUCLEOTIDE SEQUENCE</scope>
    <source>
        <strain evidence="1">Duluth1</strain>
        <tissue evidence="1">Whole animal</tissue>
    </source>
</reference>
<proteinExistence type="predicted"/>
<name>A0A9D4K301_DREPO</name>